<proteinExistence type="inferred from homology"/>
<evidence type="ECO:0000256" key="3">
    <source>
        <dbReference type="ARBA" id="ARBA00022801"/>
    </source>
</evidence>
<dbReference type="RefSeq" id="WP_013403048.1">
    <property type="nucleotide sequence ID" value="NZ_FUZJ01000001.1"/>
</dbReference>
<keyword evidence="3 10" id="KW-0378">Hydrolase</keyword>
<dbReference type="PANTHER" id="PTHR11070:SF67">
    <property type="entry name" value="DNA 3'-5' HELICASE"/>
    <property type="match status" value="1"/>
</dbReference>
<dbReference type="Pfam" id="PF00580">
    <property type="entry name" value="UvrD-helicase"/>
    <property type="match status" value="1"/>
</dbReference>
<dbReference type="PROSITE" id="PS51198">
    <property type="entry name" value="UVRD_HELICASE_ATP_BIND"/>
    <property type="match status" value="1"/>
</dbReference>
<dbReference type="Pfam" id="PF13361">
    <property type="entry name" value="UvrD_C"/>
    <property type="match status" value="1"/>
</dbReference>
<feature type="domain" description="UvrD-like helicase ATP-binding" evidence="11">
    <location>
        <begin position="13"/>
        <end position="306"/>
    </location>
</feature>
<evidence type="ECO:0000256" key="5">
    <source>
        <dbReference type="ARBA" id="ARBA00022840"/>
    </source>
</evidence>
<dbReference type="InterPro" id="IPR014016">
    <property type="entry name" value="UvrD-like_ATP-bd"/>
</dbReference>
<dbReference type="GO" id="GO:0004386">
    <property type="term" value="F:helicase activity"/>
    <property type="evidence" value="ECO:0007669"/>
    <property type="project" value="UniProtKB-KW"/>
</dbReference>
<evidence type="ECO:0000256" key="9">
    <source>
        <dbReference type="ARBA" id="ARBA00048988"/>
    </source>
</evidence>
<evidence type="ECO:0000256" key="6">
    <source>
        <dbReference type="ARBA" id="ARBA00023235"/>
    </source>
</evidence>
<dbReference type="EMBL" id="FXXC01000001">
    <property type="protein sequence ID" value="SMR93299.1"/>
    <property type="molecule type" value="Genomic_DNA"/>
</dbReference>
<comment type="similarity">
    <text evidence="1">Belongs to the helicase family. UvrD subfamily.</text>
</comment>
<keyword evidence="6" id="KW-0413">Isomerase</keyword>
<dbReference type="InterPro" id="IPR000212">
    <property type="entry name" value="DNA_helicase_UvrD/REP"/>
</dbReference>
<keyword evidence="2 10" id="KW-0547">Nucleotide-binding</keyword>
<name>A0ABY1S907_CALBS</name>
<evidence type="ECO:0000256" key="4">
    <source>
        <dbReference type="ARBA" id="ARBA00022806"/>
    </source>
</evidence>
<accession>A0ABY1S907</accession>
<evidence type="ECO:0000259" key="11">
    <source>
        <dbReference type="PROSITE" id="PS51198"/>
    </source>
</evidence>
<feature type="binding site" evidence="10">
    <location>
        <begin position="34"/>
        <end position="41"/>
    </location>
    <ligand>
        <name>ATP</name>
        <dbReference type="ChEBI" id="CHEBI:30616"/>
    </ligand>
</feature>
<evidence type="ECO:0000256" key="8">
    <source>
        <dbReference type="ARBA" id="ARBA00034808"/>
    </source>
</evidence>
<dbReference type="GeneID" id="31772954"/>
<reference evidence="12 13" key="1">
    <citation type="submission" date="2017-05" db="EMBL/GenBank/DDBJ databases">
        <authorList>
            <person name="Varghese N."/>
            <person name="Submissions S."/>
        </authorList>
    </citation>
    <scope>NUCLEOTIDE SEQUENCE [LARGE SCALE GENOMIC DNA]</scope>
    <source>
        <strain evidence="12 13">MACB1020</strain>
    </source>
</reference>
<dbReference type="EC" id="5.6.2.4" evidence="8"/>
<sequence>MLIPKEQWKPADGIELEKNAEIVVKSNCNYLVIAGPGSGKTELLAQRACFLLQTGICYSPKRILAISYKKEAAKNLAERVQKRCGQKLANRFVSLTFDAFAKSLLDRFLYGLPEVYRPDVNYDINPSVLREGKRSILLRFEGKEPKHLLTGDYVDGIHSLSIENIINKKMTDKKLPFNNEPNNLEEWMINELWKLFLKGDKDFKPALTFPMISRLAEYILRENPFVLKALRATYSHVFLDEFQDITGVQYDLLKTCFLGSNAVITAVGDNKQRIMEWAGALRNSFELFEKDFNAQRINLLMNHRSAPRLVELQKVFIKEAFGEKIDLSDLKIENSKKWSKDDGICEVWIFNDYIKEAQILSENIKKWLNSEDLSHRDICVLVKQRPSKYTNMLIKTLAENSMNARDEGEVSDLLNEEIIQFIINLFSLALNINGNNSYTFVYDFIKILNGYDDDTPERFLIKLESEITELLRFANEKLLKIDNQKQIVELYKIIIRYLKMDRLISYFPQYRNTAWFNDLMNKSIKLLWNEFEITNNWSKAITNFIGINSIPIMTIHKSKGLEYDTVVFIGLEDSAFWSIKNQPEQDTCAFFVALSRAKRRVIITFSKYRDVGANPCQTAENVKKFYELLAKSGIVEYRDFM</sequence>
<organism evidence="12 13">
    <name type="scientific">Caldicellulosiruptor bescii</name>
    <name type="common">Anaerocellum thermophilum</name>
    <dbReference type="NCBI Taxonomy" id="31899"/>
    <lineage>
        <taxon>Bacteria</taxon>
        <taxon>Bacillati</taxon>
        <taxon>Bacillota</taxon>
        <taxon>Bacillota incertae sedis</taxon>
        <taxon>Caldicellulosiruptorales</taxon>
        <taxon>Caldicellulosiruptoraceae</taxon>
        <taxon>Caldicellulosiruptor</taxon>
    </lineage>
</organism>
<keyword evidence="13" id="KW-1185">Reference proteome</keyword>
<dbReference type="InterPro" id="IPR027417">
    <property type="entry name" value="P-loop_NTPase"/>
</dbReference>
<gene>
    <name evidence="12" type="ORF">SAMN05216240_1480</name>
</gene>
<comment type="catalytic activity">
    <reaction evidence="7">
        <text>Couples ATP hydrolysis with the unwinding of duplex DNA by translocating in the 3'-5' direction.</text>
        <dbReference type="EC" id="5.6.2.4"/>
    </reaction>
</comment>
<keyword evidence="5 10" id="KW-0067">ATP-binding</keyword>
<comment type="caution">
    <text evidence="12">The sequence shown here is derived from an EMBL/GenBank/DDBJ whole genome shotgun (WGS) entry which is preliminary data.</text>
</comment>
<dbReference type="InterPro" id="IPR014017">
    <property type="entry name" value="DNA_helicase_UvrD-like_C"/>
</dbReference>
<dbReference type="Proteomes" id="UP000196803">
    <property type="component" value="Unassembled WGS sequence"/>
</dbReference>
<evidence type="ECO:0000256" key="7">
    <source>
        <dbReference type="ARBA" id="ARBA00034617"/>
    </source>
</evidence>
<dbReference type="CDD" id="cd17932">
    <property type="entry name" value="DEXQc_UvrD"/>
    <property type="match status" value="1"/>
</dbReference>
<dbReference type="Gene3D" id="1.10.10.160">
    <property type="match status" value="1"/>
</dbReference>
<dbReference type="SUPFAM" id="SSF52540">
    <property type="entry name" value="P-loop containing nucleoside triphosphate hydrolases"/>
    <property type="match status" value="1"/>
</dbReference>
<evidence type="ECO:0000256" key="10">
    <source>
        <dbReference type="PROSITE-ProRule" id="PRU00560"/>
    </source>
</evidence>
<dbReference type="InterPro" id="IPR013986">
    <property type="entry name" value="DExx_box_DNA_helicase_dom_sf"/>
</dbReference>
<dbReference type="Gene3D" id="3.40.50.300">
    <property type="entry name" value="P-loop containing nucleotide triphosphate hydrolases"/>
    <property type="match status" value="3"/>
</dbReference>
<evidence type="ECO:0000313" key="12">
    <source>
        <dbReference type="EMBL" id="SMR93299.1"/>
    </source>
</evidence>
<keyword evidence="4 10" id="KW-0347">Helicase</keyword>
<comment type="catalytic activity">
    <reaction evidence="9">
        <text>ATP + H2O = ADP + phosphate + H(+)</text>
        <dbReference type="Rhea" id="RHEA:13065"/>
        <dbReference type="ChEBI" id="CHEBI:15377"/>
        <dbReference type="ChEBI" id="CHEBI:15378"/>
        <dbReference type="ChEBI" id="CHEBI:30616"/>
        <dbReference type="ChEBI" id="CHEBI:43474"/>
        <dbReference type="ChEBI" id="CHEBI:456216"/>
        <dbReference type="EC" id="5.6.2.4"/>
    </reaction>
</comment>
<dbReference type="PANTHER" id="PTHR11070">
    <property type="entry name" value="UVRD / RECB / PCRA DNA HELICASE FAMILY MEMBER"/>
    <property type="match status" value="1"/>
</dbReference>
<evidence type="ECO:0000256" key="2">
    <source>
        <dbReference type="ARBA" id="ARBA00022741"/>
    </source>
</evidence>
<evidence type="ECO:0000313" key="13">
    <source>
        <dbReference type="Proteomes" id="UP000196803"/>
    </source>
</evidence>
<evidence type="ECO:0000256" key="1">
    <source>
        <dbReference type="ARBA" id="ARBA00009922"/>
    </source>
</evidence>
<protein>
    <recommendedName>
        <fullName evidence="8">DNA 3'-5' helicase</fullName>
        <ecNumber evidence="8">5.6.2.4</ecNumber>
    </recommendedName>
</protein>